<dbReference type="EMBL" id="CM038913">
    <property type="protein sequence ID" value="KAH9556512.1"/>
    <property type="molecule type" value="Genomic_DNA"/>
</dbReference>
<sequence length="417" mass="45599">MEMRSDWESLAPEILTLVLQRVQAGSGERGEGRRIVAVAGVCSSWRQLVLQQQEEEETAIAQSLVFSSTSTSSSPQHLIRFPAAIRRDAAVDFPLQCLLKKKGNSFFLFQTFQNLQGVNEEYLLLGARKHYLPSCSSFQLSTDIRNLVKERASSSSSSSSSFSSAVASVKSNFSRSEFVLADHQNSAPERSGLCVKYSEEIVAGVRQRKLCCGFQPASSLSPGRSLQTSRRRAAEGAPPLAARAIAATTTGFRSFIAWSFFLRMGRQTRRVHSTLEDEEQKEQDGHGVGVVHPKRIVVGDGASDEGARSRAEEEVLPGPRLMSLKSKTPEWNHERGCWSLDFKGRATMASIHNFQLISSSSSSGSLSDAASAEERVVLQMGKVGKEEYIVDFCSPLSALQAFSICLTSFATNTGLEP</sequence>
<gene>
    <name evidence="1" type="ORF">CY35_07G032300</name>
</gene>
<dbReference type="Proteomes" id="UP000828922">
    <property type="component" value="Linkage Group LG07"/>
</dbReference>
<evidence type="ECO:0000313" key="1">
    <source>
        <dbReference type="EMBL" id="KAH9556512.1"/>
    </source>
</evidence>
<accession>A0ACB8HJU5</accession>
<reference evidence="2" key="1">
    <citation type="journal article" date="2022" name="New Phytol.">
        <title>Phylogenomic structure and speciation in an emerging model: the Sphagnum magellanicum complex (Bryophyta).</title>
        <authorList>
            <person name="Shaw A.J."/>
            <person name="Piatkowski B."/>
            <person name="Duffy A.M."/>
            <person name="Aguero B."/>
            <person name="Imwattana K."/>
            <person name="Nieto-Lugilde M."/>
            <person name="Healey A."/>
            <person name="Weston D.J."/>
            <person name="Patel M.N."/>
            <person name="Schmutz J."/>
            <person name="Grimwood J."/>
            <person name="Yavitt J.B."/>
            <person name="Hassel K."/>
            <person name="Stenoien H.K."/>
            <person name="Flatberg K.I."/>
            <person name="Bickford C.P."/>
            <person name="Hicks K.A."/>
        </authorList>
    </citation>
    <scope>NUCLEOTIDE SEQUENCE [LARGE SCALE GENOMIC DNA]</scope>
</reference>
<proteinExistence type="predicted"/>
<evidence type="ECO:0000313" key="2">
    <source>
        <dbReference type="Proteomes" id="UP000828922"/>
    </source>
</evidence>
<organism evidence="1 2">
    <name type="scientific">Sphagnum magellanicum</name>
    <dbReference type="NCBI Taxonomy" id="128215"/>
    <lineage>
        <taxon>Eukaryota</taxon>
        <taxon>Viridiplantae</taxon>
        <taxon>Streptophyta</taxon>
        <taxon>Embryophyta</taxon>
        <taxon>Bryophyta</taxon>
        <taxon>Sphagnophytina</taxon>
        <taxon>Sphagnopsida</taxon>
        <taxon>Sphagnales</taxon>
        <taxon>Sphagnaceae</taxon>
        <taxon>Sphagnum</taxon>
    </lineage>
</organism>
<name>A0ACB8HJU5_9BRYO</name>
<comment type="caution">
    <text evidence="1">The sequence shown here is derived from an EMBL/GenBank/DDBJ whole genome shotgun (WGS) entry which is preliminary data.</text>
</comment>
<protein>
    <submittedName>
        <fullName evidence="1">Uncharacterized protein</fullName>
    </submittedName>
</protein>
<keyword evidence="2" id="KW-1185">Reference proteome</keyword>